<feature type="transmembrane region" description="Helical" evidence="1">
    <location>
        <begin position="63"/>
        <end position="83"/>
    </location>
</feature>
<reference evidence="2 3" key="1">
    <citation type="journal article" date="2008" name="PLoS ONE">
        <title>Environmental adaptation: genomic analysis of the piezotolerant and psychrotolerant deep-sea iron reducing bacterium Shewanella piezotolerans WP3.</title>
        <authorList>
            <person name="Wang F."/>
            <person name="Wang J."/>
            <person name="Jian H."/>
            <person name="Zhang B."/>
            <person name="Li S."/>
            <person name="Wang F."/>
            <person name="Zeng X."/>
            <person name="Gao L."/>
            <person name="Bartlett D.H."/>
            <person name="Yu J."/>
            <person name="Hu S."/>
            <person name="Xiao X."/>
        </authorList>
    </citation>
    <scope>NUCLEOTIDE SEQUENCE [LARGE SCALE GENOMIC DNA]</scope>
    <source>
        <strain evidence="3">WP3 / JCM 13877</strain>
    </source>
</reference>
<name>B8CKN0_SHEPW</name>
<accession>B8CKN0</accession>
<keyword evidence="3" id="KW-1185">Reference proteome</keyword>
<dbReference type="HOGENOM" id="CLU_1947342_0_0_6"/>
<gene>
    <name evidence="2" type="ordered locus">swp_1420</name>
</gene>
<sequence>MKLSPYLLTQTKLPLSAEACNGGKANLSMILTGLLLLLFSDGLSISSAGYLDLSEFIALNGGFLFDCLAASLFSLLLTNPIVIEQLWRLIRYIIKLINKLSLAVLFPDFSIQQLQAQVQTAHGCRAPPLSTRHF</sequence>
<dbReference type="STRING" id="225849.swp_1420"/>
<dbReference type="AlphaFoldDB" id="B8CKN0"/>
<proteinExistence type="predicted"/>
<dbReference type="KEGG" id="swp:swp_1420"/>
<keyword evidence="1" id="KW-0812">Transmembrane</keyword>
<dbReference type="RefSeq" id="WP_020911584.1">
    <property type="nucleotide sequence ID" value="NC_011566.1"/>
</dbReference>
<feature type="transmembrane region" description="Helical" evidence="1">
    <location>
        <begin position="30"/>
        <end position="51"/>
    </location>
</feature>
<dbReference type="Proteomes" id="UP000000753">
    <property type="component" value="Chromosome"/>
</dbReference>
<dbReference type="OrthoDB" id="6271188at2"/>
<evidence type="ECO:0000313" key="3">
    <source>
        <dbReference type="Proteomes" id="UP000000753"/>
    </source>
</evidence>
<evidence type="ECO:0000256" key="1">
    <source>
        <dbReference type="SAM" id="Phobius"/>
    </source>
</evidence>
<keyword evidence="1" id="KW-1133">Transmembrane helix</keyword>
<keyword evidence="1" id="KW-0472">Membrane</keyword>
<protein>
    <submittedName>
        <fullName evidence="2">Uncharacterized protein</fullName>
    </submittedName>
</protein>
<dbReference type="EMBL" id="CP000472">
    <property type="protein sequence ID" value="ACJ28206.1"/>
    <property type="molecule type" value="Genomic_DNA"/>
</dbReference>
<dbReference type="eggNOG" id="ENOG502ZDZY">
    <property type="taxonomic scope" value="Bacteria"/>
</dbReference>
<evidence type="ECO:0000313" key="2">
    <source>
        <dbReference type="EMBL" id="ACJ28206.1"/>
    </source>
</evidence>
<organism evidence="2 3">
    <name type="scientific">Shewanella piezotolerans (strain WP3 / JCM 13877)</name>
    <dbReference type="NCBI Taxonomy" id="225849"/>
    <lineage>
        <taxon>Bacteria</taxon>
        <taxon>Pseudomonadati</taxon>
        <taxon>Pseudomonadota</taxon>
        <taxon>Gammaproteobacteria</taxon>
        <taxon>Alteromonadales</taxon>
        <taxon>Shewanellaceae</taxon>
        <taxon>Shewanella</taxon>
    </lineage>
</organism>